<dbReference type="AlphaFoldDB" id="A0AAV7IHU6"/>
<dbReference type="EMBL" id="JAHXZJ010000374">
    <property type="protein sequence ID" value="KAH0561096.1"/>
    <property type="molecule type" value="Genomic_DNA"/>
</dbReference>
<reference evidence="1 2" key="1">
    <citation type="journal article" date="2021" name="J. Hered.">
        <title>A chromosome-level genome assembly of the parasitoid wasp, Cotesia glomerata (Hymenoptera: Braconidae).</title>
        <authorList>
            <person name="Pinto B.J."/>
            <person name="Weis J.J."/>
            <person name="Gamble T."/>
            <person name="Ode P.J."/>
            <person name="Paul R."/>
            <person name="Zaspel J.M."/>
        </authorList>
    </citation>
    <scope>NUCLEOTIDE SEQUENCE [LARGE SCALE GENOMIC DNA]</scope>
    <source>
        <strain evidence="1">CgM1</strain>
    </source>
</reference>
<dbReference type="Proteomes" id="UP000826195">
    <property type="component" value="Unassembled WGS sequence"/>
</dbReference>
<evidence type="ECO:0000313" key="2">
    <source>
        <dbReference type="Proteomes" id="UP000826195"/>
    </source>
</evidence>
<sequence length="71" mass="8046">MFSVGDAVDVEEQADLKLEMDVVLVLVDRNGFTRLLDTELAESKDSKRWFNLLLQQCDSDLFLIKSLAQLG</sequence>
<protein>
    <submittedName>
        <fullName evidence="1">Uncharacterized protein</fullName>
    </submittedName>
</protein>
<comment type="caution">
    <text evidence="1">The sequence shown here is derived from an EMBL/GenBank/DDBJ whole genome shotgun (WGS) entry which is preliminary data.</text>
</comment>
<name>A0AAV7IHU6_COTGL</name>
<evidence type="ECO:0000313" key="1">
    <source>
        <dbReference type="EMBL" id="KAH0561096.1"/>
    </source>
</evidence>
<keyword evidence="2" id="KW-1185">Reference proteome</keyword>
<organism evidence="1 2">
    <name type="scientific">Cotesia glomerata</name>
    <name type="common">Lepidopteran parasitic wasp</name>
    <name type="synonym">Apanteles glomeratus</name>
    <dbReference type="NCBI Taxonomy" id="32391"/>
    <lineage>
        <taxon>Eukaryota</taxon>
        <taxon>Metazoa</taxon>
        <taxon>Ecdysozoa</taxon>
        <taxon>Arthropoda</taxon>
        <taxon>Hexapoda</taxon>
        <taxon>Insecta</taxon>
        <taxon>Pterygota</taxon>
        <taxon>Neoptera</taxon>
        <taxon>Endopterygota</taxon>
        <taxon>Hymenoptera</taxon>
        <taxon>Apocrita</taxon>
        <taxon>Ichneumonoidea</taxon>
        <taxon>Braconidae</taxon>
        <taxon>Microgastrinae</taxon>
        <taxon>Cotesia</taxon>
    </lineage>
</organism>
<feature type="non-terminal residue" evidence="1">
    <location>
        <position position="71"/>
    </location>
</feature>
<accession>A0AAV7IHU6</accession>
<proteinExistence type="predicted"/>
<gene>
    <name evidence="1" type="ORF">KQX54_012852</name>
</gene>